<gene>
    <name evidence="2" type="ORF">ILEXP_LOCUS7775</name>
</gene>
<dbReference type="EMBL" id="CAUOFW020001035">
    <property type="protein sequence ID" value="CAK9140332.1"/>
    <property type="molecule type" value="Genomic_DNA"/>
</dbReference>
<dbReference type="Pfam" id="PF13456">
    <property type="entry name" value="RVT_3"/>
    <property type="match status" value="1"/>
</dbReference>
<accession>A0ABC8R6F7</accession>
<organism evidence="2 3">
    <name type="scientific">Ilex paraguariensis</name>
    <name type="common">yerba mate</name>
    <dbReference type="NCBI Taxonomy" id="185542"/>
    <lineage>
        <taxon>Eukaryota</taxon>
        <taxon>Viridiplantae</taxon>
        <taxon>Streptophyta</taxon>
        <taxon>Embryophyta</taxon>
        <taxon>Tracheophyta</taxon>
        <taxon>Spermatophyta</taxon>
        <taxon>Magnoliopsida</taxon>
        <taxon>eudicotyledons</taxon>
        <taxon>Gunneridae</taxon>
        <taxon>Pentapetalae</taxon>
        <taxon>asterids</taxon>
        <taxon>campanulids</taxon>
        <taxon>Aquifoliales</taxon>
        <taxon>Aquifoliaceae</taxon>
        <taxon>Ilex</taxon>
    </lineage>
</organism>
<dbReference type="AlphaFoldDB" id="A0ABC8R6F7"/>
<dbReference type="Proteomes" id="UP001642360">
    <property type="component" value="Unassembled WGS sequence"/>
</dbReference>
<keyword evidence="3" id="KW-1185">Reference proteome</keyword>
<sequence length="167" mass="18073">MASHKVASNLQNPHPNPDIKEVSEKISKVLDEEIKQGTVGQAAQGTVGGLNFILQYGLVDYQTIIESDSQVLVQMVLGKAEVPCRLKAIMEIGLLFGTLNVQIKHVIREANGIADLLASFAVQLGWSADFSVSGVFPTVGRILLQWDQSLLPSARVQKIVSRGTLPL</sequence>
<name>A0ABC8R6F7_9AQUA</name>
<reference evidence="2 3" key="1">
    <citation type="submission" date="2024-02" db="EMBL/GenBank/DDBJ databases">
        <authorList>
            <person name="Vignale AGUSTIN F."/>
            <person name="Sosa J E."/>
            <person name="Modenutti C."/>
        </authorList>
    </citation>
    <scope>NUCLEOTIDE SEQUENCE [LARGE SCALE GENOMIC DNA]</scope>
</reference>
<evidence type="ECO:0000259" key="1">
    <source>
        <dbReference type="Pfam" id="PF13456"/>
    </source>
</evidence>
<protein>
    <recommendedName>
        <fullName evidence="1">RNase H type-1 domain-containing protein</fullName>
    </recommendedName>
</protein>
<proteinExistence type="predicted"/>
<feature type="domain" description="RNase H type-1" evidence="1">
    <location>
        <begin position="43"/>
        <end position="121"/>
    </location>
</feature>
<comment type="caution">
    <text evidence="2">The sequence shown here is derived from an EMBL/GenBank/DDBJ whole genome shotgun (WGS) entry which is preliminary data.</text>
</comment>
<dbReference type="InterPro" id="IPR002156">
    <property type="entry name" value="RNaseH_domain"/>
</dbReference>
<evidence type="ECO:0000313" key="3">
    <source>
        <dbReference type="Proteomes" id="UP001642360"/>
    </source>
</evidence>
<evidence type="ECO:0000313" key="2">
    <source>
        <dbReference type="EMBL" id="CAK9140332.1"/>
    </source>
</evidence>